<comment type="caution">
    <text evidence="2">The sequence shown here is derived from an EMBL/GenBank/DDBJ whole genome shotgun (WGS) entry which is preliminary data.</text>
</comment>
<keyword evidence="3" id="KW-1185">Reference proteome</keyword>
<sequence length="68" mass="7299">MRQALGTARLPQRYLPPLLLGPGPSYPDHHVVLVSVRILPCTQAPELGADTSPLTHSAEERKSTASLS</sequence>
<proteinExistence type="predicted"/>
<gene>
    <name evidence="2" type="ORF">NDU88_000330</name>
</gene>
<evidence type="ECO:0000313" key="3">
    <source>
        <dbReference type="Proteomes" id="UP001066276"/>
    </source>
</evidence>
<evidence type="ECO:0000313" key="2">
    <source>
        <dbReference type="EMBL" id="KAJ1183512.1"/>
    </source>
</evidence>
<dbReference type="Proteomes" id="UP001066276">
    <property type="component" value="Chromosome 3_1"/>
</dbReference>
<feature type="compositionally biased region" description="Basic and acidic residues" evidence="1">
    <location>
        <begin position="57"/>
        <end position="68"/>
    </location>
</feature>
<protein>
    <submittedName>
        <fullName evidence="2">Uncharacterized protein</fullName>
    </submittedName>
</protein>
<dbReference type="AlphaFoldDB" id="A0AAV7U771"/>
<evidence type="ECO:0000256" key="1">
    <source>
        <dbReference type="SAM" id="MobiDB-lite"/>
    </source>
</evidence>
<name>A0AAV7U771_PLEWA</name>
<dbReference type="EMBL" id="JANPWB010000005">
    <property type="protein sequence ID" value="KAJ1183512.1"/>
    <property type="molecule type" value="Genomic_DNA"/>
</dbReference>
<organism evidence="2 3">
    <name type="scientific">Pleurodeles waltl</name>
    <name type="common">Iberian ribbed newt</name>
    <dbReference type="NCBI Taxonomy" id="8319"/>
    <lineage>
        <taxon>Eukaryota</taxon>
        <taxon>Metazoa</taxon>
        <taxon>Chordata</taxon>
        <taxon>Craniata</taxon>
        <taxon>Vertebrata</taxon>
        <taxon>Euteleostomi</taxon>
        <taxon>Amphibia</taxon>
        <taxon>Batrachia</taxon>
        <taxon>Caudata</taxon>
        <taxon>Salamandroidea</taxon>
        <taxon>Salamandridae</taxon>
        <taxon>Pleurodelinae</taxon>
        <taxon>Pleurodeles</taxon>
    </lineage>
</organism>
<reference evidence="2" key="1">
    <citation type="journal article" date="2022" name="bioRxiv">
        <title>Sequencing and chromosome-scale assembly of the giantPleurodeles waltlgenome.</title>
        <authorList>
            <person name="Brown T."/>
            <person name="Elewa A."/>
            <person name="Iarovenko S."/>
            <person name="Subramanian E."/>
            <person name="Araus A.J."/>
            <person name="Petzold A."/>
            <person name="Susuki M."/>
            <person name="Suzuki K.-i.T."/>
            <person name="Hayashi T."/>
            <person name="Toyoda A."/>
            <person name="Oliveira C."/>
            <person name="Osipova E."/>
            <person name="Leigh N.D."/>
            <person name="Simon A."/>
            <person name="Yun M.H."/>
        </authorList>
    </citation>
    <scope>NUCLEOTIDE SEQUENCE</scope>
    <source>
        <strain evidence="2">20211129_DDA</strain>
        <tissue evidence="2">Liver</tissue>
    </source>
</reference>
<accession>A0AAV7U771</accession>
<feature type="region of interest" description="Disordered" evidence="1">
    <location>
        <begin position="45"/>
        <end position="68"/>
    </location>
</feature>